<feature type="transmembrane region" description="Helical" evidence="6">
    <location>
        <begin position="100"/>
        <end position="120"/>
    </location>
</feature>
<dbReference type="InterPro" id="IPR052159">
    <property type="entry name" value="Competence_DNA_uptake"/>
</dbReference>
<feature type="transmembrane region" description="Helical" evidence="6">
    <location>
        <begin position="369"/>
        <end position="399"/>
    </location>
</feature>
<feature type="transmembrane region" description="Helical" evidence="6">
    <location>
        <begin position="69"/>
        <end position="93"/>
    </location>
</feature>
<evidence type="ECO:0000313" key="8">
    <source>
        <dbReference type="EMBL" id="MBL0705210.1"/>
    </source>
</evidence>
<keyword evidence="9" id="KW-1185">Reference proteome</keyword>
<comment type="caution">
    <text evidence="8">The sequence shown here is derived from an EMBL/GenBank/DDBJ whole genome shotgun (WGS) entry which is preliminary data.</text>
</comment>
<dbReference type="PANTHER" id="PTHR30619">
    <property type="entry name" value="DNA INTERNALIZATION/COMPETENCE PROTEIN COMEC/REC2"/>
    <property type="match status" value="1"/>
</dbReference>
<accession>A0ABS1K0K9</accession>
<feature type="transmembrane region" description="Helical" evidence="6">
    <location>
        <begin position="287"/>
        <end position="309"/>
    </location>
</feature>
<dbReference type="PANTHER" id="PTHR30619:SF7">
    <property type="entry name" value="BETA-LACTAMASE DOMAIN PROTEIN"/>
    <property type="match status" value="1"/>
</dbReference>
<feature type="domain" description="ComEC/Rec2-related protein" evidence="7">
    <location>
        <begin position="266"/>
        <end position="529"/>
    </location>
</feature>
<evidence type="ECO:0000256" key="5">
    <source>
        <dbReference type="ARBA" id="ARBA00023136"/>
    </source>
</evidence>
<sequence length="572" mass="56897">MAGMRSPREGPAESLSERLRRRAFQRSIDQGAIQMAPGRWRDLRLVPLGAAAWAGAAAGGVVAPDSRHAALAAVVGAAVAALMGGAACMVGLMRSSRARGVVALCVCVLLAGAAGTAAALEHAVVEREGPAGDLLEQGGTVIATVVITGDPTPQRSSRPFASASRYTAAGTLVCGKAEGRVFSASAAILVAGGSEAASLRAGTTVEVSGRVVPSARAGGSALLSISSRPKVVATDPPRQFLAGVRESLRASAGWLSSDAAGLLPGMTVGDTAALPADLETAMRDVGLGHLTAVSGANFTLLFGAVLLALRLVRASRPASVLGCAAALLAFAAVVGPEPSVLRAAAMGAVGLLALLSGRAGRSCSAVSAAVLVLVLLEPALALSMGFLLSVAATLGIAVLGPPLTVVLAARLPAWLAAAVAVPLSAQLTCGPLIVLVQPAFLSMSLAANLLSAPFVPVVTVAGTIALAVCTWCPPAAFLATAVGGAAAQAVASVARVLAQAPGATVPWPEGLAGAFAMAGLSAVNAVALWAVLLPTGRRWMAWLWAVLSQSVRSRVDGILGLGRGSRHGRVEG</sequence>
<dbReference type="NCBIfam" id="TIGR00360">
    <property type="entry name" value="ComEC_N-term"/>
    <property type="match status" value="1"/>
</dbReference>
<evidence type="ECO:0000259" key="7">
    <source>
        <dbReference type="Pfam" id="PF03772"/>
    </source>
</evidence>
<feature type="transmembrane region" description="Helical" evidence="6">
    <location>
        <begin position="474"/>
        <end position="498"/>
    </location>
</feature>
<proteinExistence type="predicted"/>
<keyword evidence="3 6" id="KW-0812">Transmembrane</keyword>
<feature type="transmembrane region" description="Helical" evidence="6">
    <location>
        <begin position="340"/>
        <end position="357"/>
    </location>
</feature>
<evidence type="ECO:0000256" key="2">
    <source>
        <dbReference type="ARBA" id="ARBA00022475"/>
    </source>
</evidence>
<evidence type="ECO:0000313" key="9">
    <source>
        <dbReference type="Proteomes" id="UP000639051"/>
    </source>
</evidence>
<keyword evidence="5 6" id="KW-0472">Membrane</keyword>
<feature type="transmembrane region" description="Helical" evidence="6">
    <location>
        <begin position="316"/>
        <end position="334"/>
    </location>
</feature>
<feature type="transmembrane region" description="Helical" evidence="6">
    <location>
        <begin position="510"/>
        <end position="532"/>
    </location>
</feature>
<evidence type="ECO:0000256" key="4">
    <source>
        <dbReference type="ARBA" id="ARBA00022989"/>
    </source>
</evidence>
<dbReference type="Pfam" id="PF03772">
    <property type="entry name" value="Competence"/>
    <property type="match status" value="1"/>
</dbReference>
<protein>
    <submittedName>
        <fullName evidence="8">ComEC/Rec2 family competence protein</fullName>
    </submittedName>
</protein>
<comment type="subcellular location">
    <subcellularLocation>
        <location evidence="1">Cell membrane</location>
        <topology evidence="1">Multi-pass membrane protein</topology>
    </subcellularLocation>
</comment>
<evidence type="ECO:0000256" key="3">
    <source>
        <dbReference type="ARBA" id="ARBA00022692"/>
    </source>
</evidence>
<keyword evidence="4 6" id="KW-1133">Transmembrane helix</keyword>
<dbReference type="EMBL" id="JAERRC010000020">
    <property type="protein sequence ID" value="MBL0705210.1"/>
    <property type="molecule type" value="Genomic_DNA"/>
</dbReference>
<keyword evidence="2" id="KW-1003">Cell membrane</keyword>
<feature type="transmembrane region" description="Helical" evidence="6">
    <location>
        <begin position="411"/>
        <end position="435"/>
    </location>
</feature>
<organism evidence="8 9">
    <name type="scientific">Sinomonas cellulolyticus</name>
    <dbReference type="NCBI Taxonomy" id="2801916"/>
    <lineage>
        <taxon>Bacteria</taxon>
        <taxon>Bacillati</taxon>
        <taxon>Actinomycetota</taxon>
        <taxon>Actinomycetes</taxon>
        <taxon>Micrococcales</taxon>
        <taxon>Micrococcaceae</taxon>
        <taxon>Sinomonas</taxon>
    </lineage>
</organism>
<name>A0ABS1K0K9_9MICC</name>
<feature type="transmembrane region" description="Helical" evidence="6">
    <location>
        <begin position="45"/>
        <end position="63"/>
    </location>
</feature>
<feature type="transmembrane region" description="Helical" evidence="6">
    <location>
        <begin position="447"/>
        <end position="468"/>
    </location>
</feature>
<gene>
    <name evidence="8" type="ORF">JJE72_06765</name>
</gene>
<evidence type="ECO:0000256" key="6">
    <source>
        <dbReference type="SAM" id="Phobius"/>
    </source>
</evidence>
<evidence type="ECO:0000256" key="1">
    <source>
        <dbReference type="ARBA" id="ARBA00004651"/>
    </source>
</evidence>
<reference evidence="8 9" key="1">
    <citation type="submission" date="2021-01" db="EMBL/GenBank/DDBJ databases">
        <title>Genome public.</title>
        <authorList>
            <person name="Liu C."/>
            <person name="Sun Q."/>
        </authorList>
    </citation>
    <scope>NUCLEOTIDE SEQUENCE [LARGE SCALE GENOMIC DNA]</scope>
    <source>
        <strain evidence="8 9">JC656</strain>
    </source>
</reference>
<dbReference type="InterPro" id="IPR004477">
    <property type="entry name" value="ComEC_N"/>
</dbReference>
<dbReference type="Proteomes" id="UP000639051">
    <property type="component" value="Unassembled WGS sequence"/>
</dbReference>